<dbReference type="InterPro" id="IPR001036">
    <property type="entry name" value="Acrflvin-R"/>
</dbReference>
<feature type="transmembrane region" description="Helical" evidence="8">
    <location>
        <begin position="527"/>
        <end position="544"/>
    </location>
</feature>
<dbReference type="STRING" id="1760988.SAMN02949497_2344"/>
<keyword evidence="6 8" id="KW-1133">Transmembrane helix</keyword>
<reference evidence="9 10" key="1">
    <citation type="submission" date="2016-12" db="EMBL/GenBank/DDBJ databases">
        <authorList>
            <person name="Song W.-J."/>
            <person name="Kurnit D.M."/>
        </authorList>
    </citation>
    <scope>NUCLEOTIDE SEQUENCE [LARGE SCALE GENOMIC DNA]</scope>
    <source>
        <strain evidence="9 10">175</strain>
    </source>
</reference>
<evidence type="ECO:0000256" key="5">
    <source>
        <dbReference type="ARBA" id="ARBA00022692"/>
    </source>
</evidence>
<gene>
    <name evidence="9" type="ORF">SAMN02949497_2344</name>
</gene>
<dbReference type="Pfam" id="PF00873">
    <property type="entry name" value="ACR_tran"/>
    <property type="match status" value="1"/>
</dbReference>
<dbReference type="Gene3D" id="3.30.2090.10">
    <property type="entry name" value="Multidrug efflux transporter AcrB TolC docking domain, DN and DC subdomains"/>
    <property type="match status" value="2"/>
</dbReference>
<feature type="transmembrane region" description="Helical" evidence="8">
    <location>
        <begin position="81"/>
        <end position="97"/>
    </location>
</feature>
<dbReference type="GO" id="GO:0005886">
    <property type="term" value="C:plasma membrane"/>
    <property type="evidence" value="ECO:0007669"/>
    <property type="project" value="UniProtKB-SubCell"/>
</dbReference>
<dbReference type="PRINTS" id="PR00702">
    <property type="entry name" value="ACRIFLAVINRP"/>
</dbReference>
<dbReference type="InterPro" id="IPR004763">
    <property type="entry name" value="CusA-like"/>
</dbReference>
<evidence type="ECO:0000256" key="3">
    <source>
        <dbReference type="ARBA" id="ARBA00022448"/>
    </source>
</evidence>
<feature type="transmembrane region" description="Helical" evidence="8">
    <location>
        <begin position="864"/>
        <end position="881"/>
    </location>
</feature>
<accession>A0A1Y6D3N8</accession>
<name>A0A1Y6D3N8_9GAMM</name>
<dbReference type="Gene3D" id="1.20.1640.10">
    <property type="entry name" value="Multidrug efflux transporter AcrB transmembrane domain"/>
    <property type="match status" value="2"/>
</dbReference>
<dbReference type="PANTHER" id="PTHR32063:SF19">
    <property type="entry name" value="CATION EFFLUX SYSTEM PROTEIN CUSA"/>
    <property type="match status" value="1"/>
</dbReference>
<feature type="transmembrane region" description="Helical" evidence="8">
    <location>
        <begin position="1004"/>
        <end position="1030"/>
    </location>
</feature>
<dbReference type="OrthoDB" id="9758757at2"/>
<keyword evidence="5 8" id="KW-0812">Transmembrane</keyword>
<comment type="subcellular location">
    <subcellularLocation>
        <location evidence="1">Cell membrane</location>
        <topology evidence="1">Multi-pass membrane protein</topology>
    </subcellularLocation>
</comment>
<keyword evidence="4" id="KW-1003">Cell membrane</keyword>
<feature type="transmembrane region" description="Helical" evidence="8">
    <location>
        <begin position="360"/>
        <end position="381"/>
    </location>
</feature>
<dbReference type="Proteomes" id="UP000192923">
    <property type="component" value="Unassembled WGS sequence"/>
</dbReference>
<feature type="transmembrane region" description="Helical" evidence="8">
    <location>
        <begin position="914"/>
        <end position="938"/>
    </location>
</feature>
<keyword evidence="7 8" id="KW-0472">Membrane</keyword>
<evidence type="ECO:0000256" key="8">
    <source>
        <dbReference type="SAM" id="Phobius"/>
    </source>
</evidence>
<dbReference type="GO" id="GO:0042910">
    <property type="term" value="F:xenobiotic transmembrane transporter activity"/>
    <property type="evidence" value="ECO:0007669"/>
    <property type="project" value="TreeGrafter"/>
</dbReference>
<feature type="transmembrane region" description="Helical" evidence="8">
    <location>
        <begin position="473"/>
        <end position="494"/>
    </location>
</feature>
<sequence>MLERIIGWSLRNRFLVLLATLALVAGGLYAVMKTPLDALPDLSDAQVIVYTEYPGQSPQVVEDQVTYPLTTSMLSVPRSKVVRGFSFFGASFIYIIFEDGTDIYWARSRVLEYLNFAAGRLPSGVTPQLGPDATGVGWVYQYALLGKAYSLAELRTLQDWFVRYQLTKAQGVAEVASLGGFVQQYQVTVDPHKLQAYGIPLGTVTQVLKNGNRDVGGRVIERAETEYMVRGRGYLHGKPDLERLVLKAENGTPVLLRDVARVELVPDERRGIAELDGEGEVVSGIALARYGQNALEVIEHVKNRLAELTAGLPEGVGIKTVYDRSDLILRAIDNLRRTLVEESAVVAVVCALFLLHLRSALVAILMLPVGVLIAFMVMHALGMNSNIMSLGGIAIAIGAMVDAAIVMIENAHKHLERDSGKRPRLDILLEACREVGPALFFSLLIITVSFLPVFALEAQEGRLFHPLAYTKTFAMAGAAVLSVTLVPVLMALFVRGRILPEGRNPVNRVLIWCYRPMISAVLRWKKTTIALAVLILLVSWYPMVRLGGEFMPTLNEGTLLFMPQTLPALSVTKAAELLQTQDRIIKSFPEVASVFGKAGRALTATDPAPLEMGETIINLKPEAEWRPGLTLETLVAELDTALQIPGVTNAWTMPIKNRIDMLATGIRTPVGIKLFGKDLNEMERLAKEIEQAVKTVPGTTSAYAERVTGGYYLNLDPDYEALSRFGLMVGDLLDLVGTAIGGETVTTMVEGRERFGVIVRYPRELRDDPEALGSHILVPTATGASIPLGQLARIGISQGPPGIRTENALLSTYVYVDLRGRDIAGYVADAKRAVADAVKFPPGYYVTWSGQFEYMERAIQRLKLVVPLTGAIIFVLLYLNFGRLAETLIVMLSVPFALVGGVWLLWLLDYNVSVAVGVGFIALAGVAAETGVVMLIYLDHAHSERRHGCEMAGRPFTLDDLNAALMTGAAERLRPKMMTVAAIMAGLVPIMWSHGTGSEVMRRIAAPMVGGMVSSTVLTLIVIPAIYALVKGHGLDKPRDLGIDDPSNPGRR</sequence>
<evidence type="ECO:0000313" key="10">
    <source>
        <dbReference type="Proteomes" id="UP000192923"/>
    </source>
</evidence>
<organism evidence="9 10">
    <name type="scientific">Methylomagnum ishizawai</name>
    <dbReference type="NCBI Taxonomy" id="1760988"/>
    <lineage>
        <taxon>Bacteria</taxon>
        <taxon>Pseudomonadati</taxon>
        <taxon>Pseudomonadota</taxon>
        <taxon>Gammaproteobacteria</taxon>
        <taxon>Methylococcales</taxon>
        <taxon>Methylococcaceae</taxon>
        <taxon>Methylomagnum</taxon>
    </lineage>
</organism>
<dbReference type="RefSeq" id="WP_085212865.1">
    <property type="nucleotide sequence ID" value="NZ_FXAM01000001.1"/>
</dbReference>
<dbReference type="SUPFAM" id="SSF82714">
    <property type="entry name" value="Multidrug efflux transporter AcrB TolC docking domain, DN and DC subdomains"/>
    <property type="match status" value="2"/>
</dbReference>
<feature type="transmembrane region" description="Helical" evidence="8">
    <location>
        <begin position="888"/>
        <end position="908"/>
    </location>
</feature>
<comment type="similarity">
    <text evidence="2">Belongs to the resistance-nodulation-cell division (RND) (TC 2.A.6) family.</text>
</comment>
<dbReference type="GO" id="GO:0008324">
    <property type="term" value="F:monoatomic cation transmembrane transporter activity"/>
    <property type="evidence" value="ECO:0007669"/>
    <property type="project" value="InterPro"/>
</dbReference>
<feature type="transmembrane region" description="Helical" evidence="8">
    <location>
        <begin position="431"/>
        <end position="453"/>
    </location>
</feature>
<feature type="transmembrane region" description="Helical" evidence="8">
    <location>
        <begin position="387"/>
        <end position="410"/>
    </location>
</feature>
<keyword evidence="3" id="KW-0813">Transport</keyword>
<evidence type="ECO:0000256" key="4">
    <source>
        <dbReference type="ARBA" id="ARBA00022475"/>
    </source>
</evidence>
<evidence type="ECO:0000313" key="9">
    <source>
        <dbReference type="EMBL" id="SMF95004.1"/>
    </source>
</evidence>
<dbReference type="Gene3D" id="3.30.70.1430">
    <property type="entry name" value="Multidrug efflux transporter AcrB pore domain"/>
    <property type="match status" value="2"/>
</dbReference>
<dbReference type="Gene3D" id="3.30.70.1440">
    <property type="entry name" value="Multidrug efflux transporter AcrB pore domain"/>
    <property type="match status" value="1"/>
</dbReference>
<evidence type="ECO:0000256" key="2">
    <source>
        <dbReference type="ARBA" id="ARBA00010942"/>
    </source>
</evidence>
<dbReference type="Gene3D" id="3.30.70.1320">
    <property type="entry name" value="Multidrug efflux transporter AcrB pore domain like"/>
    <property type="match status" value="1"/>
</dbReference>
<evidence type="ECO:0000256" key="7">
    <source>
        <dbReference type="ARBA" id="ARBA00023136"/>
    </source>
</evidence>
<protein>
    <submittedName>
        <fullName evidence="9">Cu(I)/Ag(I) efflux system membrane protein CusA/SilA</fullName>
    </submittedName>
</protein>
<evidence type="ECO:0000256" key="6">
    <source>
        <dbReference type="ARBA" id="ARBA00022989"/>
    </source>
</evidence>
<dbReference type="SUPFAM" id="SSF82693">
    <property type="entry name" value="Multidrug efflux transporter AcrB pore domain, PN1, PN2, PC1 and PC2 subdomains"/>
    <property type="match status" value="2"/>
</dbReference>
<dbReference type="InterPro" id="IPR027463">
    <property type="entry name" value="AcrB_DN_DC_subdom"/>
</dbReference>
<dbReference type="SUPFAM" id="SSF82866">
    <property type="entry name" value="Multidrug efflux transporter AcrB transmembrane domain"/>
    <property type="match status" value="2"/>
</dbReference>
<keyword evidence="10" id="KW-1185">Reference proteome</keyword>
<dbReference type="PANTHER" id="PTHR32063">
    <property type="match status" value="1"/>
</dbReference>
<feature type="transmembrane region" description="Helical" evidence="8">
    <location>
        <begin position="975"/>
        <end position="992"/>
    </location>
</feature>
<proteinExistence type="inferred from homology"/>
<dbReference type="EMBL" id="FXAM01000001">
    <property type="protein sequence ID" value="SMF95004.1"/>
    <property type="molecule type" value="Genomic_DNA"/>
</dbReference>
<dbReference type="AlphaFoldDB" id="A0A1Y6D3N8"/>
<dbReference type="NCBIfam" id="TIGR00914">
    <property type="entry name" value="2A0601"/>
    <property type="match status" value="1"/>
</dbReference>
<evidence type="ECO:0000256" key="1">
    <source>
        <dbReference type="ARBA" id="ARBA00004651"/>
    </source>
</evidence>